<comment type="cofactor">
    <cofactor evidence="3">
        <name>Zn(2+)</name>
        <dbReference type="ChEBI" id="CHEBI:29105"/>
    </cofactor>
    <text evidence="3">Binds 1 zinc ion per subunit.</text>
</comment>
<evidence type="ECO:0000313" key="6">
    <source>
        <dbReference type="EMBL" id="GAK96196.1"/>
    </source>
</evidence>
<feature type="binding site" evidence="3">
    <location>
        <position position="120"/>
    </location>
    <ligand>
        <name>Zn(2+)</name>
        <dbReference type="ChEBI" id="CHEBI:29105"/>
    </ligand>
</feature>
<comment type="caution">
    <text evidence="6">The sequence shown here is derived from an EMBL/GenBank/DDBJ whole genome shotgun (WGS) entry which is preliminary data.</text>
</comment>
<dbReference type="AlphaFoldDB" id="A0A090QKZ4"/>
<evidence type="ECO:0000256" key="1">
    <source>
        <dbReference type="ARBA" id="ARBA00022723"/>
    </source>
</evidence>
<keyword evidence="2 3" id="KW-0862">Zinc</keyword>
<dbReference type="GO" id="GO:0004476">
    <property type="term" value="F:mannose-6-phosphate isomerase activity"/>
    <property type="evidence" value="ECO:0007669"/>
    <property type="project" value="UniProtKB-EC"/>
</dbReference>
<dbReference type="PANTHER" id="PTHR42742:SF3">
    <property type="entry name" value="FRUCTOKINASE"/>
    <property type="match status" value="1"/>
</dbReference>
<proteinExistence type="predicted"/>
<dbReference type="InterPro" id="IPR051804">
    <property type="entry name" value="Carb_Metab_Reg_Kinase/Isom"/>
</dbReference>
<feature type="binding site" evidence="3">
    <location>
        <position position="178"/>
    </location>
    <ligand>
        <name>Zn(2+)</name>
        <dbReference type="ChEBI" id="CHEBI:29105"/>
    </ligand>
</feature>
<sequence>MKLYPLQFKPIFKSKIWGGDQLNTLKKINPPINQLGESWEISVVPDDESIITNGNYKGQSLTELIEQYPLQLLGATSVNRFGNQFPLLIKYIDAAQDLSIQVHPDDSVAQKKHNSFGKTEMWYIMHADDGARLIMGFNEDCDKDAFAKAIQEKSLLDLLNKQQVKTGDAFFIKPGLIHAIGGGITLAEIQQSSDVTYRVYDFDRKDDEGNTRELHIQDTIDVADYNKVKGHHINYNPSKTGSQNLATNRYFKTDYVSFDDHYQINPAQLESFVVLMNVGDTIIDIEVDDENVTLKPVETVLLPASLVAVDLHSTAGAKVLQVSIS</sequence>
<dbReference type="PANTHER" id="PTHR42742">
    <property type="entry name" value="TRANSCRIPTIONAL REPRESSOR MPRA"/>
    <property type="match status" value="1"/>
</dbReference>
<dbReference type="InterPro" id="IPR014710">
    <property type="entry name" value="RmlC-like_jellyroll"/>
</dbReference>
<reference evidence="6" key="1">
    <citation type="journal article" date="2014" name="Genome Announc.">
        <title>Draft Genome Sequences of Marine Flavobacterium Nonlabens Strains NR17, NR24, NR27, NR32, NR33, and Ara13.</title>
        <authorList>
            <person name="Nakanishi M."/>
            <person name="Meirelles P."/>
            <person name="Suzuki R."/>
            <person name="Takatani N."/>
            <person name="Mino S."/>
            <person name="Suda W."/>
            <person name="Oshima K."/>
            <person name="Hattori M."/>
            <person name="Ohkuma M."/>
            <person name="Hosokawa M."/>
            <person name="Miyashita K."/>
            <person name="Thompson F.L."/>
            <person name="Niwa A."/>
            <person name="Sawabe T."/>
            <person name="Sawabe T."/>
        </authorList>
    </citation>
    <scope>NUCLEOTIDE SEQUENCE [LARGE SCALE GENOMIC DNA]</scope>
    <source>
        <strain evidence="6">JCM 19294</strain>
    </source>
</reference>
<feature type="binding site" evidence="3">
    <location>
        <position position="103"/>
    </location>
    <ligand>
        <name>Zn(2+)</name>
        <dbReference type="ChEBI" id="CHEBI:29105"/>
    </ligand>
</feature>
<accession>A0A090QKZ4</accession>
<feature type="active site" evidence="4">
    <location>
        <position position="198"/>
    </location>
</feature>
<keyword evidence="1 3" id="KW-0479">Metal-binding</keyword>
<dbReference type="RefSeq" id="WP_042277357.1">
    <property type="nucleotide sequence ID" value="NZ_BBML01000002.1"/>
</dbReference>
<evidence type="ECO:0000259" key="5">
    <source>
        <dbReference type="Pfam" id="PF20511"/>
    </source>
</evidence>
<keyword evidence="7" id="KW-1185">Reference proteome</keyword>
<feature type="domain" description="Phosphomannose isomerase type I catalytic" evidence="5">
    <location>
        <begin position="8"/>
        <end position="114"/>
    </location>
</feature>
<organism evidence="6 7">
    <name type="scientific">Nonlabens tegetincola</name>
    <dbReference type="NCBI Taxonomy" id="323273"/>
    <lineage>
        <taxon>Bacteria</taxon>
        <taxon>Pseudomonadati</taxon>
        <taxon>Bacteroidota</taxon>
        <taxon>Flavobacteriia</taxon>
        <taxon>Flavobacteriales</taxon>
        <taxon>Flavobacteriaceae</taxon>
        <taxon>Nonlabens</taxon>
    </lineage>
</organism>
<dbReference type="InterPro" id="IPR046457">
    <property type="entry name" value="PMI_typeI_cat"/>
</dbReference>
<dbReference type="eggNOG" id="COG1482">
    <property type="taxonomic scope" value="Bacteria"/>
</dbReference>
<name>A0A090QKZ4_9FLAO</name>
<dbReference type="InterPro" id="IPR014628">
    <property type="entry name" value="Man6P_isomerase_Firm_short"/>
</dbReference>
<dbReference type="CDD" id="cd07010">
    <property type="entry name" value="cupin_PMI_type_I_N_bac"/>
    <property type="match status" value="1"/>
</dbReference>
<dbReference type="STRING" id="319236.BST91_09145"/>
<protein>
    <submittedName>
        <fullName evidence="6">Mannose-6-phosphate isomerase</fullName>
        <ecNumber evidence="6">5.3.1.8</ecNumber>
    </submittedName>
</protein>
<gene>
    <name evidence="6" type="ORF">JCM19294_1709</name>
</gene>
<keyword evidence="6" id="KW-0413">Isomerase</keyword>
<dbReference type="GO" id="GO:0005975">
    <property type="term" value="P:carbohydrate metabolic process"/>
    <property type="evidence" value="ECO:0007669"/>
    <property type="project" value="InterPro"/>
</dbReference>
<dbReference type="PIRSF" id="PIRSF036894">
    <property type="entry name" value="PMI_Firm_short"/>
    <property type="match status" value="1"/>
</dbReference>
<dbReference type="Pfam" id="PF20511">
    <property type="entry name" value="PMI_typeI_cat"/>
    <property type="match status" value="1"/>
</dbReference>
<dbReference type="SUPFAM" id="SSF51182">
    <property type="entry name" value="RmlC-like cupins"/>
    <property type="match status" value="1"/>
</dbReference>
<dbReference type="Gene3D" id="2.60.120.10">
    <property type="entry name" value="Jelly Rolls"/>
    <property type="match status" value="2"/>
</dbReference>
<dbReference type="GO" id="GO:0008270">
    <property type="term" value="F:zinc ion binding"/>
    <property type="evidence" value="ECO:0007669"/>
    <property type="project" value="InterPro"/>
</dbReference>
<evidence type="ECO:0000313" key="7">
    <source>
        <dbReference type="Proteomes" id="UP000029221"/>
    </source>
</evidence>
<evidence type="ECO:0000256" key="2">
    <source>
        <dbReference type="ARBA" id="ARBA00022833"/>
    </source>
</evidence>
<evidence type="ECO:0000256" key="3">
    <source>
        <dbReference type="PIRSR" id="PIRSR036894-1"/>
    </source>
</evidence>
<dbReference type="EC" id="5.3.1.8" evidence="6"/>
<dbReference type="Proteomes" id="UP000029221">
    <property type="component" value="Unassembled WGS sequence"/>
</dbReference>
<evidence type="ECO:0000256" key="4">
    <source>
        <dbReference type="PIRSR" id="PIRSR036894-2"/>
    </source>
</evidence>
<dbReference type="EMBL" id="BBML01000002">
    <property type="protein sequence ID" value="GAK96196.1"/>
    <property type="molecule type" value="Genomic_DNA"/>
</dbReference>
<dbReference type="InterPro" id="IPR011051">
    <property type="entry name" value="RmlC_Cupin_sf"/>
</dbReference>